<dbReference type="GO" id="GO:0004222">
    <property type="term" value="F:metalloendopeptidase activity"/>
    <property type="evidence" value="ECO:0007669"/>
    <property type="project" value="TreeGrafter"/>
</dbReference>
<dbReference type="Gene3D" id="2.70.70.10">
    <property type="entry name" value="Glucose Permease (Domain IIA)"/>
    <property type="match status" value="1"/>
</dbReference>
<protein>
    <recommendedName>
        <fullName evidence="1">SLH domain-containing protein</fullName>
    </recommendedName>
</protein>
<dbReference type="InterPro" id="IPR001119">
    <property type="entry name" value="SLH_dom"/>
</dbReference>
<dbReference type="SUPFAM" id="SSF51261">
    <property type="entry name" value="Duplicated hybrid motif"/>
    <property type="match status" value="1"/>
</dbReference>
<dbReference type="PROSITE" id="PS51272">
    <property type="entry name" value="SLH"/>
    <property type="match status" value="1"/>
</dbReference>
<reference evidence="2" key="1">
    <citation type="submission" date="2021-04" db="EMBL/GenBank/DDBJ databases">
        <title>Draft genome sequence of Xylanibacillus composti strain K13.</title>
        <authorList>
            <person name="Uke A."/>
            <person name="Chhe C."/>
            <person name="Baramee S."/>
            <person name="Kosugi A."/>
        </authorList>
    </citation>
    <scope>NUCLEOTIDE SEQUENCE</scope>
    <source>
        <strain evidence="2">K13</strain>
    </source>
</reference>
<dbReference type="InterPro" id="IPR050570">
    <property type="entry name" value="Cell_wall_metabolism_enzyme"/>
</dbReference>
<dbReference type="PANTHER" id="PTHR21666:SF270">
    <property type="entry name" value="MUREIN HYDROLASE ACTIVATOR ENVC"/>
    <property type="match status" value="1"/>
</dbReference>
<dbReference type="Proteomes" id="UP000677918">
    <property type="component" value="Unassembled WGS sequence"/>
</dbReference>
<dbReference type="InterPro" id="IPR016047">
    <property type="entry name" value="M23ase_b-sheet_dom"/>
</dbReference>
<evidence type="ECO:0000313" key="3">
    <source>
        <dbReference type="Proteomes" id="UP000677918"/>
    </source>
</evidence>
<evidence type="ECO:0000259" key="1">
    <source>
        <dbReference type="PROSITE" id="PS51272"/>
    </source>
</evidence>
<dbReference type="InterPro" id="IPR011055">
    <property type="entry name" value="Dup_hybrid_motif"/>
</dbReference>
<dbReference type="Pfam" id="PF00395">
    <property type="entry name" value="SLH"/>
    <property type="match status" value="1"/>
</dbReference>
<name>A0A8J4H460_9BACL</name>
<gene>
    <name evidence="2" type="ORF">XYCOK13_21340</name>
</gene>
<evidence type="ECO:0000313" key="2">
    <source>
        <dbReference type="EMBL" id="GIQ69310.1"/>
    </source>
</evidence>
<dbReference type="AlphaFoldDB" id="A0A8J4H460"/>
<dbReference type="PANTHER" id="PTHR21666">
    <property type="entry name" value="PEPTIDASE-RELATED"/>
    <property type="match status" value="1"/>
</dbReference>
<comment type="caution">
    <text evidence="2">The sequence shown here is derived from an EMBL/GenBank/DDBJ whole genome shotgun (WGS) entry which is preliminary data.</text>
</comment>
<feature type="domain" description="SLH" evidence="1">
    <location>
        <begin position="155"/>
        <end position="213"/>
    </location>
</feature>
<dbReference type="EMBL" id="BOVK01000026">
    <property type="protein sequence ID" value="GIQ69310.1"/>
    <property type="molecule type" value="Genomic_DNA"/>
</dbReference>
<proteinExistence type="predicted"/>
<dbReference type="Pfam" id="PF01551">
    <property type="entry name" value="Peptidase_M23"/>
    <property type="match status" value="1"/>
</dbReference>
<accession>A0A8J4H460</accession>
<keyword evidence="3" id="KW-1185">Reference proteome</keyword>
<organism evidence="2 3">
    <name type="scientific">Xylanibacillus composti</name>
    <dbReference type="NCBI Taxonomy" id="1572762"/>
    <lineage>
        <taxon>Bacteria</taxon>
        <taxon>Bacillati</taxon>
        <taxon>Bacillota</taxon>
        <taxon>Bacilli</taxon>
        <taxon>Bacillales</taxon>
        <taxon>Paenibacillaceae</taxon>
        <taxon>Xylanibacillus</taxon>
    </lineage>
</organism>
<dbReference type="RefSeq" id="WP_213412113.1">
    <property type="nucleotide sequence ID" value="NZ_BOVK01000026.1"/>
</dbReference>
<dbReference type="CDD" id="cd12797">
    <property type="entry name" value="M23_peptidase"/>
    <property type="match status" value="1"/>
</dbReference>
<sequence>MKYFEGFRVTSPYGPRRNSATGAADFHTGVDLAKAHRAPIPATVPGKVLFAGEGTPGSGFGGFGITAAVQDKYGALHCYCHLDSVSVAAGQSVQKGQEVGKQGSTGQASGSHLHYEIRKTAHPNFGWMADRANNCYEPEQYLDEYFAREAPRQPGKTGFRDVPDDHWAAASIAKAAAADVIKGVAPEVYGLGQPVTREQLAVILDRLGLLDKR</sequence>